<dbReference type="EMBL" id="CM055732">
    <property type="protein sequence ID" value="KAJ8011315.1"/>
    <property type="molecule type" value="Genomic_DNA"/>
</dbReference>
<keyword evidence="2" id="KW-1185">Reference proteome</keyword>
<accession>A0ACC2H6N9</accession>
<evidence type="ECO:0000313" key="2">
    <source>
        <dbReference type="Proteomes" id="UP001157502"/>
    </source>
</evidence>
<sequence length="166" mass="18542">MYSSLEPRWPHTDLPTGLVMALNMTCLQGNSTACEGIGGVQLTLAVVLPLLILLVVVTIALMYTQRNRVRSMWTLDRLKSTEFNTHQPEGSHYSAMVKATPASDNSPIYENYTQSGYRNRSTSEPEDIYLQCDSQDDAIYNNDPSCSLTITPSELDEDLYVMPDVL</sequence>
<gene>
    <name evidence="1" type="ORF">DPEC_G00056870</name>
</gene>
<name>A0ACC2H6N9_DALPE</name>
<proteinExistence type="predicted"/>
<reference evidence="1" key="1">
    <citation type="submission" date="2021-05" db="EMBL/GenBank/DDBJ databases">
        <authorList>
            <person name="Pan Q."/>
            <person name="Jouanno E."/>
            <person name="Zahm M."/>
            <person name="Klopp C."/>
            <person name="Cabau C."/>
            <person name="Louis A."/>
            <person name="Berthelot C."/>
            <person name="Parey E."/>
            <person name="Roest Crollius H."/>
            <person name="Montfort J."/>
            <person name="Robinson-Rechavi M."/>
            <person name="Bouchez O."/>
            <person name="Lampietro C."/>
            <person name="Lopez Roques C."/>
            <person name="Donnadieu C."/>
            <person name="Postlethwait J."/>
            <person name="Bobe J."/>
            <person name="Dillon D."/>
            <person name="Chandos A."/>
            <person name="von Hippel F."/>
            <person name="Guiguen Y."/>
        </authorList>
    </citation>
    <scope>NUCLEOTIDE SEQUENCE</scope>
    <source>
        <strain evidence="1">YG-Jan2019</strain>
    </source>
</reference>
<dbReference type="Proteomes" id="UP001157502">
    <property type="component" value="Chromosome 5"/>
</dbReference>
<comment type="caution">
    <text evidence="1">The sequence shown here is derived from an EMBL/GenBank/DDBJ whole genome shotgun (WGS) entry which is preliminary data.</text>
</comment>
<evidence type="ECO:0000313" key="1">
    <source>
        <dbReference type="EMBL" id="KAJ8011315.1"/>
    </source>
</evidence>
<organism evidence="1 2">
    <name type="scientific">Dallia pectoralis</name>
    <name type="common">Alaska blackfish</name>
    <dbReference type="NCBI Taxonomy" id="75939"/>
    <lineage>
        <taxon>Eukaryota</taxon>
        <taxon>Metazoa</taxon>
        <taxon>Chordata</taxon>
        <taxon>Craniata</taxon>
        <taxon>Vertebrata</taxon>
        <taxon>Euteleostomi</taxon>
        <taxon>Actinopterygii</taxon>
        <taxon>Neopterygii</taxon>
        <taxon>Teleostei</taxon>
        <taxon>Protacanthopterygii</taxon>
        <taxon>Esociformes</taxon>
        <taxon>Umbridae</taxon>
        <taxon>Dallia</taxon>
    </lineage>
</organism>
<protein>
    <submittedName>
        <fullName evidence="1">Uncharacterized protein</fullName>
    </submittedName>
</protein>